<evidence type="ECO:0000259" key="1">
    <source>
        <dbReference type="Pfam" id="PF01408"/>
    </source>
</evidence>
<protein>
    <submittedName>
        <fullName evidence="3">Oxidoreductase domain-containing protein</fullName>
    </submittedName>
</protein>
<dbReference type="InterPro" id="IPR055170">
    <property type="entry name" value="GFO_IDH_MocA-like_dom"/>
</dbReference>
<dbReference type="PANTHER" id="PTHR43708:SF3">
    <property type="entry name" value="OXIDOREDUCTASE"/>
    <property type="match status" value="1"/>
</dbReference>
<feature type="domain" description="GFO/IDH/MocA-like oxidoreductase" evidence="2">
    <location>
        <begin position="149"/>
        <end position="279"/>
    </location>
</feature>
<proteinExistence type="predicted"/>
<dbReference type="Pfam" id="PF22725">
    <property type="entry name" value="GFO_IDH_MocA_C3"/>
    <property type="match status" value="1"/>
</dbReference>
<evidence type="ECO:0000313" key="4">
    <source>
        <dbReference type="Proteomes" id="UP000054683"/>
    </source>
</evidence>
<dbReference type="AlphaFoldDB" id="A0A158IB51"/>
<dbReference type="Gene3D" id="3.30.360.10">
    <property type="entry name" value="Dihydrodipicolinate Reductase, domain 2"/>
    <property type="match status" value="1"/>
</dbReference>
<accession>A0A158IB51</accession>
<dbReference type="InterPro" id="IPR036291">
    <property type="entry name" value="NAD(P)-bd_dom_sf"/>
</dbReference>
<evidence type="ECO:0000259" key="2">
    <source>
        <dbReference type="Pfam" id="PF22725"/>
    </source>
</evidence>
<reference evidence="3 4" key="1">
    <citation type="submission" date="2016-01" db="EMBL/GenBank/DDBJ databases">
        <authorList>
            <person name="Oliw E.H."/>
        </authorList>
    </citation>
    <scope>NUCLEOTIDE SEQUENCE [LARGE SCALE GENOMIC DNA]</scope>
    <source>
        <strain evidence="3">LMG 27134</strain>
    </source>
</reference>
<dbReference type="RefSeq" id="WP_197500333.1">
    <property type="nucleotide sequence ID" value="NZ_FCOK02000045.1"/>
</dbReference>
<dbReference type="EMBL" id="FCOK02000045">
    <property type="protein sequence ID" value="SAL53361.1"/>
    <property type="molecule type" value="Genomic_DNA"/>
</dbReference>
<dbReference type="InterPro" id="IPR000683">
    <property type="entry name" value="Gfo/Idh/MocA-like_OxRdtase_N"/>
</dbReference>
<dbReference type="GO" id="GO:0000166">
    <property type="term" value="F:nucleotide binding"/>
    <property type="evidence" value="ECO:0007669"/>
    <property type="project" value="InterPro"/>
</dbReference>
<evidence type="ECO:0000313" key="3">
    <source>
        <dbReference type="EMBL" id="SAL53361.1"/>
    </source>
</evidence>
<dbReference type="SUPFAM" id="SSF55347">
    <property type="entry name" value="Glyceraldehyde-3-phosphate dehydrogenase-like, C-terminal domain"/>
    <property type="match status" value="1"/>
</dbReference>
<dbReference type="PANTHER" id="PTHR43708">
    <property type="entry name" value="CONSERVED EXPRESSED OXIDOREDUCTASE (EUROFUNG)"/>
    <property type="match status" value="1"/>
</dbReference>
<feature type="domain" description="Gfo/Idh/MocA-like oxidoreductase N-terminal" evidence="1">
    <location>
        <begin position="11"/>
        <end position="140"/>
    </location>
</feature>
<gene>
    <name evidence="3" type="ORF">AWB69_05597</name>
</gene>
<sequence>MNSTRINRRLRLAMVGGGEGAYIGGIHRYASRLDDQYELVAGAFDISAEKGRAFAGSVGVASNRAYGSYLELIESERARADKADIVSICTPNHTHFPIAKALIEAGFDIICEKPMTTTLEDAVSLHQLARSSGCFVGVTYTYSGYPLVHEARALVAQGVIGTVRVVQVEYPLEWMATAIEAAGNAQAEWRTDPKRSGRGGSIGDIGTHAYHLAAFVSGLKLDALCADLATFVPGRSLDDNAHVMLRYEGGARGLLWSSQVAIAHSNGLRLRITGDKGSLAWAQEQPNELLHTSLGGAPVTIKRGRDDVSEAARVRTRTPPGHPEGYIEAFANLYGGFAEAIRAQRDNRQAGPLGRDIPVTYDGLKGVAFVDAVVDSFERGSVWVKPEFV</sequence>
<dbReference type="InterPro" id="IPR051317">
    <property type="entry name" value="Gfo/Idh/MocA_oxidoreduct"/>
</dbReference>
<dbReference type="SUPFAM" id="SSF51735">
    <property type="entry name" value="NAD(P)-binding Rossmann-fold domains"/>
    <property type="match status" value="1"/>
</dbReference>
<organism evidence="3 4">
    <name type="scientific">Caballeronia udeis</name>
    <dbReference type="NCBI Taxonomy" id="1232866"/>
    <lineage>
        <taxon>Bacteria</taxon>
        <taxon>Pseudomonadati</taxon>
        <taxon>Pseudomonadota</taxon>
        <taxon>Betaproteobacteria</taxon>
        <taxon>Burkholderiales</taxon>
        <taxon>Burkholderiaceae</taxon>
        <taxon>Caballeronia</taxon>
    </lineage>
</organism>
<dbReference type="Gene3D" id="3.40.50.720">
    <property type="entry name" value="NAD(P)-binding Rossmann-like Domain"/>
    <property type="match status" value="1"/>
</dbReference>
<dbReference type="Pfam" id="PF01408">
    <property type="entry name" value="GFO_IDH_MocA"/>
    <property type="match status" value="1"/>
</dbReference>
<name>A0A158IB51_9BURK</name>
<dbReference type="Proteomes" id="UP000054683">
    <property type="component" value="Unassembled WGS sequence"/>
</dbReference>